<dbReference type="InterPro" id="IPR003615">
    <property type="entry name" value="HNH_nuc"/>
</dbReference>
<organism evidence="1 2">
    <name type="scientific">Streptomyces galbus</name>
    <dbReference type="NCBI Taxonomy" id="33898"/>
    <lineage>
        <taxon>Bacteria</taxon>
        <taxon>Bacillati</taxon>
        <taxon>Actinomycetota</taxon>
        <taxon>Actinomycetes</taxon>
        <taxon>Kitasatosporales</taxon>
        <taxon>Streptomycetaceae</taxon>
        <taxon>Streptomyces</taxon>
    </lineage>
</organism>
<name>A0ABX1ITR0_STRGB</name>
<proteinExistence type="predicted"/>
<keyword evidence="1" id="KW-0540">Nuclease</keyword>
<dbReference type="GO" id="GO:0004519">
    <property type="term" value="F:endonuclease activity"/>
    <property type="evidence" value="ECO:0007669"/>
    <property type="project" value="UniProtKB-KW"/>
</dbReference>
<evidence type="ECO:0000313" key="1">
    <source>
        <dbReference type="EMBL" id="NKQ28785.1"/>
    </source>
</evidence>
<keyword evidence="1" id="KW-0378">Hydrolase</keyword>
<evidence type="ECO:0000313" key="2">
    <source>
        <dbReference type="Proteomes" id="UP000744032"/>
    </source>
</evidence>
<dbReference type="CDD" id="cd00085">
    <property type="entry name" value="HNHc"/>
    <property type="match status" value="1"/>
</dbReference>
<keyword evidence="2" id="KW-1185">Reference proteome</keyword>
<protein>
    <submittedName>
        <fullName evidence="1">HNH endonuclease</fullName>
    </submittedName>
</protein>
<dbReference type="Proteomes" id="UP000744032">
    <property type="component" value="Unassembled WGS sequence"/>
</dbReference>
<comment type="caution">
    <text evidence="1">The sequence shown here is derived from an EMBL/GenBank/DDBJ whole genome shotgun (WGS) entry which is preliminary data.</text>
</comment>
<sequence length="292" mass="31960">MEEYTPGLSVERRTARRRYTDAAIAEAVTASTTLREVALHLGAVPATGPLSHLRRRIDAAGIDISHFTGIGRSRAALPYPDAELRTAAAAADSIRGTARVLGVPDDGRSRAALGRLLRERGIDTSHFRHARPTLPEDGLRAAVESAHSYADVMRALGLEVSYANHRRVRRKVAELGLDTSHFTRRPWSAAPGARRSRADDVLVVLPPGAPRPNRERLHAGLRERGVPYRCASCGNRGEWLGRPITLHIDHIDGNWLDNRAGNLRYLCPNCHALTATWCRKKCRDGGGGSPVH</sequence>
<keyword evidence="1" id="KW-0255">Endonuclease</keyword>
<accession>A0ABX1ITR0</accession>
<gene>
    <name evidence="1" type="ORF">HF200_31660</name>
</gene>
<dbReference type="RefSeq" id="WP_168376404.1">
    <property type="nucleotide sequence ID" value="NZ_JAAXMD010000506.1"/>
</dbReference>
<dbReference type="EMBL" id="JAAXMD010000506">
    <property type="protein sequence ID" value="NKQ28785.1"/>
    <property type="molecule type" value="Genomic_DNA"/>
</dbReference>
<reference evidence="1 2" key="1">
    <citation type="submission" date="2020-04" db="EMBL/GenBank/DDBJ databases">
        <title>Genome sequence of Streptomyces galbus strain I339.</title>
        <authorList>
            <person name="Silva E.A.N."/>
            <person name="Merces M."/>
            <person name="Castelo Branco A.P.O.T."/>
            <person name="Vasconcelos P.C."/>
            <person name="Costa N.P."/>
            <person name="Marinho G.C.S."/>
            <person name="Oliveira C.J.B."/>
            <person name="Araujo D."/>
            <person name="Rodrigues Junior V.S."/>
            <person name="Almeida R."/>
            <person name="Silva Filho U.R."/>
            <person name="Andrade A.S.A."/>
            <person name="Cibulski S.P."/>
        </authorList>
    </citation>
    <scope>NUCLEOTIDE SEQUENCE [LARGE SCALE GENOMIC DNA]</scope>
    <source>
        <strain evidence="1 2">I339</strain>
    </source>
</reference>